<dbReference type="InterPro" id="IPR029063">
    <property type="entry name" value="SAM-dependent_MTases_sf"/>
</dbReference>
<sequence length="197" mass="21551">MSLGADHFHALYATDPDPWGFRTRWYEQRKYAATLAALTRPRYRRAFEPGCSVGVLTAALAARCDEVVAWDVDPTARAAAAAECPPHVRVAAGAVPGQWPEGEFDLLVVSEVAYYLDRDDLDALIDRAVGCLADDGDLVLAHWRHRTPDCPLTGDDVHAAFTGRTGLHGQVSHVEPDFRLDVLSKRVESVAAREGLC</sequence>
<keyword evidence="2" id="KW-1185">Reference proteome</keyword>
<accession>A0A1Q9LLQ7</accession>
<dbReference type="Pfam" id="PF05401">
    <property type="entry name" value="NodS"/>
    <property type="match status" value="1"/>
</dbReference>
<dbReference type="EMBL" id="MKQR01000013">
    <property type="protein sequence ID" value="OLR92968.1"/>
    <property type="molecule type" value="Genomic_DNA"/>
</dbReference>
<gene>
    <name evidence="1" type="ORF">BJP25_18550</name>
</gene>
<comment type="caution">
    <text evidence="1">The sequence shown here is derived from an EMBL/GenBank/DDBJ whole genome shotgun (WGS) entry which is preliminary data.</text>
</comment>
<dbReference type="RefSeq" id="WP_075975233.1">
    <property type="nucleotide sequence ID" value="NZ_MKQR01000013.1"/>
</dbReference>
<dbReference type="Proteomes" id="UP000186040">
    <property type="component" value="Unassembled WGS sequence"/>
</dbReference>
<organism evidence="1 2">
    <name type="scientific">Actinokineospora bangkokensis</name>
    <dbReference type="NCBI Taxonomy" id="1193682"/>
    <lineage>
        <taxon>Bacteria</taxon>
        <taxon>Bacillati</taxon>
        <taxon>Actinomycetota</taxon>
        <taxon>Actinomycetes</taxon>
        <taxon>Pseudonocardiales</taxon>
        <taxon>Pseudonocardiaceae</taxon>
        <taxon>Actinokineospora</taxon>
    </lineage>
</organism>
<dbReference type="SUPFAM" id="SSF53335">
    <property type="entry name" value="S-adenosyl-L-methionine-dependent methyltransferases"/>
    <property type="match status" value="1"/>
</dbReference>
<name>A0A1Q9LLQ7_9PSEU</name>
<dbReference type="AlphaFoldDB" id="A0A1Q9LLQ7"/>
<dbReference type="GO" id="GO:0009312">
    <property type="term" value="P:oligosaccharide biosynthetic process"/>
    <property type="evidence" value="ECO:0007669"/>
    <property type="project" value="InterPro"/>
</dbReference>
<dbReference type="Gene3D" id="3.40.50.150">
    <property type="entry name" value="Vaccinia Virus protein VP39"/>
    <property type="match status" value="1"/>
</dbReference>
<evidence type="ECO:0000313" key="2">
    <source>
        <dbReference type="Proteomes" id="UP000186040"/>
    </source>
</evidence>
<dbReference type="GO" id="GO:0008757">
    <property type="term" value="F:S-adenosylmethionine-dependent methyltransferase activity"/>
    <property type="evidence" value="ECO:0007669"/>
    <property type="project" value="InterPro"/>
</dbReference>
<evidence type="ECO:0000313" key="1">
    <source>
        <dbReference type="EMBL" id="OLR92968.1"/>
    </source>
</evidence>
<protein>
    <recommendedName>
        <fullName evidence="3">SAM-dependent methyltransferase</fullName>
    </recommendedName>
</protein>
<dbReference type="InterPro" id="IPR008715">
    <property type="entry name" value="SAM-MeTfrase_NodS-like"/>
</dbReference>
<proteinExistence type="predicted"/>
<dbReference type="OrthoDB" id="116799at2"/>
<evidence type="ECO:0008006" key="3">
    <source>
        <dbReference type="Google" id="ProtNLM"/>
    </source>
</evidence>
<dbReference type="STRING" id="1193682.BJP25_18550"/>
<reference evidence="1 2" key="1">
    <citation type="submission" date="2016-10" db="EMBL/GenBank/DDBJ databases">
        <title>The Draft Genome Sequence of Actinokineospora bangkokensis 44EHWT reveals the biosynthetic pathway of antifungal compounds Thailandins with unusual extender unit butylmalonyl-CoA.</title>
        <authorList>
            <person name="Greule A."/>
            <person name="Intra B."/>
            <person name="Flemming S."/>
            <person name="Rommel M.G."/>
            <person name="Panbangred W."/>
            <person name="Bechthold A."/>
        </authorList>
    </citation>
    <scope>NUCLEOTIDE SEQUENCE [LARGE SCALE GENOMIC DNA]</scope>
    <source>
        <strain evidence="1 2">44EHW</strain>
    </source>
</reference>